<dbReference type="InterPro" id="IPR003338">
    <property type="entry name" value="CDC4_N-term_subdom"/>
</dbReference>
<dbReference type="Pfam" id="PF17862">
    <property type="entry name" value="AAA_lid_3"/>
    <property type="match status" value="2"/>
</dbReference>
<dbReference type="InterPro" id="IPR003593">
    <property type="entry name" value="AAA+_ATPase"/>
</dbReference>
<dbReference type="Pfam" id="PF02933">
    <property type="entry name" value="CDC48_2"/>
    <property type="match status" value="1"/>
</dbReference>
<dbReference type="GO" id="GO:0005524">
    <property type="term" value="F:ATP binding"/>
    <property type="evidence" value="ECO:0007669"/>
    <property type="project" value="UniProtKB-KW"/>
</dbReference>
<dbReference type="NCBIfam" id="TIGR01243">
    <property type="entry name" value="CDC48"/>
    <property type="match status" value="1"/>
</dbReference>
<dbReference type="FunFam" id="2.40.40.20:FF:000007">
    <property type="entry name" value="AAA family ATPase"/>
    <property type="match status" value="1"/>
</dbReference>
<evidence type="ECO:0000259" key="7">
    <source>
        <dbReference type="SMART" id="SM01072"/>
    </source>
</evidence>
<evidence type="ECO:0000256" key="5">
    <source>
        <dbReference type="RuleBase" id="RU003651"/>
    </source>
</evidence>
<dbReference type="InterPro" id="IPR004201">
    <property type="entry name" value="Cdc48_dom2"/>
</dbReference>
<dbReference type="Gene3D" id="3.40.50.300">
    <property type="entry name" value="P-loop containing nucleotide triphosphate hydrolases"/>
    <property type="match status" value="2"/>
</dbReference>
<dbReference type="Gene3D" id="1.10.8.60">
    <property type="match status" value="2"/>
</dbReference>
<dbReference type="AlphaFoldDB" id="A0A8B6MAK0"/>
<dbReference type="Gene3D" id="2.40.40.20">
    <property type="match status" value="1"/>
</dbReference>
<feature type="domain" description="CDC48" evidence="7">
    <location>
        <begin position="113"/>
        <end position="177"/>
    </location>
</feature>
<dbReference type="PANTHER" id="PTHR23077:SF171">
    <property type="entry name" value="NUCLEAR VALOSIN-CONTAINING PROTEIN-LIKE"/>
    <property type="match status" value="1"/>
</dbReference>
<dbReference type="GO" id="GO:0016887">
    <property type="term" value="F:ATP hydrolysis activity"/>
    <property type="evidence" value="ECO:0007669"/>
    <property type="project" value="InterPro"/>
</dbReference>
<reference evidence="9 10" key="1">
    <citation type="submission" date="2019-05" db="EMBL/GenBank/DDBJ databases">
        <authorList>
            <person name="Farhan Ul Haque M."/>
        </authorList>
    </citation>
    <scope>NUCLEOTIDE SEQUENCE [LARGE SCALE GENOMIC DNA]</scope>
    <source>
        <strain evidence="9">2</strain>
    </source>
</reference>
<dbReference type="SMART" id="SM00382">
    <property type="entry name" value="AAA"/>
    <property type="match status" value="2"/>
</dbReference>
<protein>
    <submittedName>
        <fullName evidence="9">Cell division cycle protein 48 homolog AF_1297</fullName>
    </submittedName>
</protein>
<feature type="domain" description="CDC48 N-terminal subdomain" evidence="8">
    <location>
        <begin position="14"/>
        <end position="99"/>
    </location>
</feature>
<dbReference type="InterPro" id="IPR009010">
    <property type="entry name" value="Asp_de-COase-like_dom_sf"/>
</dbReference>
<accession>A0A8B6MAK0</accession>
<keyword evidence="10" id="KW-1185">Reference proteome</keyword>
<keyword evidence="4 5" id="KW-0067">ATP-binding</keyword>
<evidence type="ECO:0000259" key="8">
    <source>
        <dbReference type="SMART" id="SM01073"/>
    </source>
</evidence>
<dbReference type="InterPro" id="IPR005938">
    <property type="entry name" value="AAA_ATPase_CDC48"/>
</dbReference>
<dbReference type="SUPFAM" id="SSF52540">
    <property type="entry name" value="P-loop containing nucleoside triphosphate hydrolases"/>
    <property type="match status" value="2"/>
</dbReference>
<keyword evidence="3 5" id="KW-0547">Nucleotide-binding</keyword>
<dbReference type="CDD" id="cd19511">
    <property type="entry name" value="RecA-like_CDC48_r2-like"/>
    <property type="match status" value="1"/>
</dbReference>
<dbReference type="GO" id="GO:0051301">
    <property type="term" value="P:cell division"/>
    <property type="evidence" value="ECO:0007669"/>
    <property type="project" value="UniProtKB-KW"/>
</dbReference>
<dbReference type="InterPro" id="IPR041569">
    <property type="entry name" value="AAA_lid_3"/>
</dbReference>
<dbReference type="GO" id="GO:0005737">
    <property type="term" value="C:cytoplasm"/>
    <property type="evidence" value="ECO:0007669"/>
    <property type="project" value="UniProtKB-ARBA"/>
</dbReference>
<keyword evidence="9" id="KW-0132">Cell division</keyword>
<dbReference type="Pfam" id="PF00004">
    <property type="entry name" value="AAA"/>
    <property type="match status" value="2"/>
</dbReference>
<dbReference type="FunFam" id="1.10.8.60:FF:000057">
    <property type="entry name" value="AAA family ATPase, CDC48 subfamily"/>
    <property type="match status" value="1"/>
</dbReference>
<dbReference type="InterPro" id="IPR003959">
    <property type="entry name" value="ATPase_AAA_core"/>
</dbReference>
<comment type="similarity">
    <text evidence="1">Belongs to the AAA ATPase family. CDC48 subfamily.</text>
</comment>
<dbReference type="PROSITE" id="PS00674">
    <property type="entry name" value="AAA"/>
    <property type="match status" value="2"/>
</dbReference>
<proteinExistence type="inferred from homology"/>
<feature type="domain" description="AAA+ ATPase" evidence="6">
    <location>
        <begin position="498"/>
        <end position="635"/>
    </location>
</feature>
<dbReference type="InterPro" id="IPR050168">
    <property type="entry name" value="AAA_ATPase_domain"/>
</dbReference>
<dbReference type="FunFam" id="3.40.50.300:FF:000012">
    <property type="entry name" value="Transitional endoplasmic reticulum ATPase"/>
    <property type="match status" value="1"/>
</dbReference>
<dbReference type="InterPro" id="IPR003960">
    <property type="entry name" value="ATPase_AAA_CS"/>
</dbReference>
<evidence type="ECO:0000256" key="2">
    <source>
        <dbReference type="ARBA" id="ARBA00022737"/>
    </source>
</evidence>
<dbReference type="Proteomes" id="UP000485880">
    <property type="component" value="Unassembled WGS sequence"/>
</dbReference>
<dbReference type="SUPFAM" id="SSF50692">
    <property type="entry name" value="ADC-like"/>
    <property type="match status" value="1"/>
</dbReference>
<evidence type="ECO:0000313" key="10">
    <source>
        <dbReference type="Proteomes" id="UP000485880"/>
    </source>
</evidence>
<evidence type="ECO:0000256" key="3">
    <source>
        <dbReference type="ARBA" id="ARBA00022741"/>
    </source>
</evidence>
<evidence type="ECO:0000256" key="4">
    <source>
        <dbReference type="ARBA" id="ARBA00022840"/>
    </source>
</evidence>
<feature type="domain" description="AAA+ ATPase" evidence="6">
    <location>
        <begin position="225"/>
        <end position="361"/>
    </location>
</feature>
<gene>
    <name evidence="9" type="ORF">MPC4_60089</name>
</gene>
<dbReference type="RefSeq" id="WP_244629090.1">
    <property type="nucleotide sequence ID" value="NZ_CABFMQ020000120.1"/>
</dbReference>
<evidence type="ECO:0000259" key="6">
    <source>
        <dbReference type="SMART" id="SM00382"/>
    </source>
</evidence>
<comment type="caution">
    <text evidence="9">The sequence shown here is derived from an EMBL/GenBank/DDBJ whole genome shotgun (WGS) entry which is preliminary data.</text>
</comment>
<dbReference type="SUPFAM" id="SSF54585">
    <property type="entry name" value="Cdc48 domain 2-like"/>
    <property type="match status" value="1"/>
</dbReference>
<sequence length="735" mass="79945">MSGEASATNMEKLRLTVVEARREDVGRGIVRVDPETLRQIGASPGDVLEIEGRAKTVAKGMPTFKEQRGQQVIQMDGVGRTNAGVALGQRAMISKVSSAVARRVVMAPLGAGALREDEIDHMARRLDGLAMKAGDRVRIALFGGNHRDFQVVRSEPDGPVMIHPDTLLAIENPRGGSAGKAEAAAEDIVTYDDLGGMEREVAKIREMIELPLTHPEIFERLGMTPPKGVLMHGLPGCGKTLLARAVAHEAAAAFIYVSGPEIIQKFYGESEARLRKIFDDAQRRAPCIIFFDEIDAIAPKRERVEGEVEKRVVAQLLALMDGLKGRGDVIVMAATNRPNSIDPALRRPGRFDREIAIGIPNEHARLEILEIYARGMPLGDDVDLKELAETTHGFTGADLNALCREAAMAALRRQLPELTLDSGPIPYEALMAMEVGMTDFREGLSEVSPSGLREVAVEVPNVRWDDVGGLESIKAALQEAIAWPLSQPALFEQIQLQPPRGILLYGPPGNGKTLLVKALASQSNLNFISVKGPELLSKYIGESEQGVRELFARARQAAPCIIFLDEVDALVPKRGFDGRSPVTDRVVSQLLTELDGVEALKDVWVIAATNRPDMLDDALLRPGRLDFRLEVPRPDRVARQAILAVHLRRKPIDQRIDLSALAELTEGMSAAEVRFVCDRAAMNAIRRVFPAAKGGLVDVATLRIEQRDFDEAIGDRAAASGQPAAPQPIPFLGSL</sequence>
<name>A0A8B6MAK0_METTU</name>
<evidence type="ECO:0000256" key="1">
    <source>
        <dbReference type="ARBA" id="ARBA00009833"/>
    </source>
</evidence>
<dbReference type="FunFam" id="3.40.50.300:FF:000018">
    <property type="entry name" value="Cell division control 48"/>
    <property type="match status" value="1"/>
</dbReference>
<keyword evidence="2" id="KW-0677">Repeat</keyword>
<dbReference type="Pfam" id="PF02359">
    <property type="entry name" value="CDC48_N"/>
    <property type="match status" value="1"/>
</dbReference>
<organism evidence="9 10">
    <name type="scientific">Methylocella tundrae</name>
    <dbReference type="NCBI Taxonomy" id="227605"/>
    <lineage>
        <taxon>Bacteria</taxon>
        <taxon>Pseudomonadati</taxon>
        <taxon>Pseudomonadota</taxon>
        <taxon>Alphaproteobacteria</taxon>
        <taxon>Hyphomicrobiales</taxon>
        <taxon>Beijerinckiaceae</taxon>
        <taxon>Methylocella</taxon>
    </lineage>
</organism>
<dbReference type="PANTHER" id="PTHR23077">
    <property type="entry name" value="AAA-FAMILY ATPASE"/>
    <property type="match status" value="1"/>
</dbReference>
<dbReference type="InterPro" id="IPR029067">
    <property type="entry name" value="CDC48_domain_2-like_sf"/>
</dbReference>
<dbReference type="SMART" id="SM01072">
    <property type="entry name" value="CDC48_2"/>
    <property type="match status" value="1"/>
</dbReference>
<keyword evidence="9" id="KW-0131">Cell cycle</keyword>
<dbReference type="Gene3D" id="3.10.330.10">
    <property type="match status" value="1"/>
</dbReference>
<dbReference type="InterPro" id="IPR027417">
    <property type="entry name" value="P-loop_NTPase"/>
</dbReference>
<evidence type="ECO:0000313" key="9">
    <source>
        <dbReference type="EMBL" id="VTZ52000.1"/>
    </source>
</evidence>
<dbReference type="EMBL" id="CABFMQ020000120">
    <property type="protein sequence ID" value="VTZ52000.1"/>
    <property type="molecule type" value="Genomic_DNA"/>
</dbReference>
<dbReference type="SMART" id="SM01073">
    <property type="entry name" value="CDC48_N"/>
    <property type="match status" value="1"/>
</dbReference>